<keyword evidence="5" id="KW-1185">Reference proteome</keyword>
<feature type="transmembrane region" description="Helical" evidence="2">
    <location>
        <begin position="130"/>
        <end position="149"/>
    </location>
</feature>
<keyword evidence="2" id="KW-1133">Transmembrane helix</keyword>
<accession>A0A3E0H483</accession>
<dbReference type="Pfam" id="PF01569">
    <property type="entry name" value="PAP2"/>
    <property type="match status" value="1"/>
</dbReference>
<gene>
    <name evidence="4" type="ORF">BCF44_11462</name>
</gene>
<feature type="domain" description="Phosphatidic acid phosphatase type 2/haloperoxidase" evidence="3">
    <location>
        <begin position="120"/>
        <end position="201"/>
    </location>
</feature>
<feature type="transmembrane region" description="Helical" evidence="2">
    <location>
        <begin position="12"/>
        <end position="32"/>
    </location>
</feature>
<dbReference type="InterPro" id="IPR036938">
    <property type="entry name" value="PAP2/HPO_sf"/>
</dbReference>
<keyword evidence="2" id="KW-0472">Membrane</keyword>
<keyword evidence="2" id="KW-0812">Transmembrane</keyword>
<dbReference type="Proteomes" id="UP000256269">
    <property type="component" value="Unassembled WGS sequence"/>
</dbReference>
<dbReference type="SUPFAM" id="SSF48317">
    <property type="entry name" value="Acid phosphatase/Vanadium-dependent haloperoxidase"/>
    <property type="match status" value="1"/>
</dbReference>
<evidence type="ECO:0000256" key="2">
    <source>
        <dbReference type="SAM" id="Phobius"/>
    </source>
</evidence>
<evidence type="ECO:0000259" key="3">
    <source>
        <dbReference type="Pfam" id="PF01569"/>
    </source>
</evidence>
<feature type="compositionally biased region" description="Basic and acidic residues" evidence="1">
    <location>
        <begin position="232"/>
        <end position="244"/>
    </location>
</feature>
<dbReference type="AlphaFoldDB" id="A0A3E0H483"/>
<feature type="transmembrane region" description="Helical" evidence="2">
    <location>
        <begin position="91"/>
        <end position="109"/>
    </location>
</feature>
<evidence type="ECO:0000313" key="4">
    <source>
        <dbReference type="EMBL" id="REH38037.1"/>
    </source>
</evidence>
<feature type="region of interest" description="Disordered" evidence="1">
    <location>
        <begin position="211"/>
        <end position="258"/>
    </location>
</feature>
<feature type="transmembrane region" description="Helical" evidence="2">
    <location>
        <begin position="68"/>
        <end position="85"/>
    </location>
</feature>
<feature type="transmembrane region" description="Helical" evidence="2">
    <location>
        <begin position="183"/>
        <end position="201"/>
    </location>
</feature>
<dbReference type="Gene3D" id="1.20.144.10">
    <property type="entry name" value="Phosphatidic acid phosphatase type 2/haloperoxidase"/>
    <property type="match status" value="1"/>
</dbReference>
<evidence type="ECO:0000313" key="5">
    <source>
        <dbReference type="Proteomes" id="UP000256269"/>
    </source>
</evidence>
<feature type="transmembrane region" description="Helical" evidence="2">
    <location>
        <begin position="155"/>
        <end position="174"/>
    </location>
</feature>
<protein>
    <submittedName>
        <fullName evidence="4">Undecaprenyl-diphosphatase</fullName>
    </submittedName>
</protein>
<proteinExistence type="predicted"/>
<dbReference type="EMBL" id="QUNO01000014">
    <property type="protein sequence ID" value="REH38037.1"/>
    <property type="molecule type" value="Genomic_DNA"/>
</dbReference>
<sequence>MELLVPTRLRYPATMTVLLCVIIVAGLGASFHQKSSPAGVDRFVAHWVHRLAGHHATLMEQVIRIGDPLPVAALVVGLALGSAALGRWRTVLFAVAGPTAAVFITEFLLKPTVGRTRYGQLAFPSGHTTGTAAEVTVVLVLFLGSAWLTSPMVKAMLTLLGFGVSLAVSVALVGRNWHYATDTLGGICVAVASVLVVALVIDELGGGPYGPPVRGGRGLDPATAVRPLRGLAPHERHESGRNESARAGSAGTGEPPRR</sequence>
<name>A0A3E0H483_9PSEU</name>
<comment type="caution">
    <text evidence="4">The sequence shown here is derived from an EMBL/GenBank/DDBJ whole genome shotgun (WGS) entry which is preliminary data.</text>
</comment>
<reference evidence="4 5" key="1">
    <citation type="submission" date="2018-08" db="EMBL/GenBank/DDBJ databases">
        <title>Genomic Encyclopedia of Archaeal and Bacterial Type Strains, Phase II (KMG-II): from individual species to whole genera.</title>
        <authorList>
            <person name="Goeker M."/>
        </authorList>
    </citation>
    <scope>NUCLEOTIDE SEQUENCE [LARGE SCALE GENOMIC DNA]</scope>
    <source>
        <strain evidence="4 5">DSM 45791</strain>
    </source>
</reference>
<dbReference type="InterPro" id="IPR000326">
    <property type="entry name" value="PAP2/HPO"/>
</dbReference>
<evidence type="ECO:0000256" key="1">
    <source>
        <dbReference type="SAM" id="MobiDB-lite"/>
    </source>
</evidence>
<organism evidence="4 5">
    <name type="scientific">Kutzneria buriramensis</name>
    <dbReference type="NCBI Taxonomy" id="1045776"/>
    <lineage>
        <taxon>Bacteria</taxon>
        <taxon>Bacillati</taxon>
        <taxon>Actinomycetota</taxon>
        <taxon>Actinomycetes</taxon>
        <taxon>Pseudonocardiales</taxon>
        <taxon>Pseudonocardiaceae</taxon>
        <taxon>Kutzneria</taxon>
    </lineage>
</organism>